<dbReference type="Proteomes" id="UP001529510">
    <property type="component" value="Unassembled WGS sequence"/>
</dbReference>
<reference evidence="2 3" key="1">
    <citation type="submission" date="2024-05" db="EMBL/GenBank/DDBJ databases">
        <title>Genome sequencing and assembly of Indian major carp, Cirrhinus mrigala (Hamilton, 1822).</title>
        <authorList>
            <person name="Mohindra V."/>
            <person name="Chowdhury L.M."/>
            <person name="Lal K."/>
            <person name="Jena J.K."/>
        </authorList>
    </citation>
    <scope>NUCLEOTIDE SEQUENCE [LARGE SCALE GENOMIC DNA]</scope>
    <source>
        <strain evidence="2">CM1030</strain>
        <tissue evidence="2">Blood</tissue>
    </source>
</reference>
<evidence type="ECO:0000256" key="1">
    <source>
        <dbReference type="SAM" id="MobiDB-lite"/>
    </source>
</evidence>
<evidence type="ECO:0000313" key="3">
    <source>
        <dbReference type="Proteomes" id="UP001529510"/>
    </source>
</evidence>
<feature type="non-terminal residue" evidence="2">
    <location>
        <position position="74"/>
    </location>
</feature>
<keyword evidence="3" id="KW-1185">Reference proteome</keyword>
<sequence length="74" mass="8321">SKLLESEAMNESLRRSLSRLSARSPYPASHPSTPALPLGSSPSVSMDAEMTDVIRQAKLDVERLKKKERNQRRK</sequence>
<proteinExistence type="predicted"/>
<feature type="region of interest" description="Disordered" evidence="1">
    <location>
        <begin position="1"/>
        <end position="51"/>
    </location>
</feature>
<evidence type="ECO:0000313" key="2">
    <source>
        <dbReference type="EMBL" id="KAL0181668.1"/>
    </source>
</evidence>
<protein>
    <submittedName>
        <fullName evidence="2">Uncharacterized protein</fullName>
    </submittedName>
</protein>
<name>A0ABD0Q7M8_CIRMR</name>
<accession>A0ABD0Q7M8</accession>
<feature type="non-terminal residue" evidence="2">
    <location>
        <position position="1"/>
    </location>
</feature>
<comment type="caution">
    <text evidence="2">The sequence shown here is derived from an EMBL/GenBank/DDBJ whole genome shotgun (WGS) entry which is preliminary data.</text>
</comment>
<dbReference type="EMBL" id="JAMKFB020000011">
    <property type="protein sequence ID" value="KAL0181668.1"/>
    <property type="molecule type" value="Genomic_DNA"/>
</dbReference>
<gene>
    <name evidence="2" type="ORF">M9458_024074</name>
</gene>
<dbReference type="AlphaFoldDB" id="A0ABD0Q7M8"/>
<organism evidence="2 3">
    <name type="scientific">Cirrhinus mrigala</name>
    <name type="common">Mrigala</name>
    <dbReference type="NCBI Taxonomy" id="683832"/>
    <lineage>
        <taxon>Eukaryota</taxon>
        <taxon>Metazoa</taxon>
        <taxon>Chordata</taxon>
        <taxon>Craniata</taxon>
        <taxon>Vertebrata</taxon>
        <taxon>Euteleostomi</taxon>
        <taxon>Actinopterygii</taxon>
        <taxon>Neopterygii</taxon>
        <taxon>Teleostei</taxon>
        <taxon>Ostariophysi</taxon>
        <taxon>Cypriniformes</taxon>
        <taxon>Cyprinidae</taxon>
        <taxon>Labeoninae</taxon>
        <taxon>Labeonini</taxon>
        <taxon>Cirrhinus</taxon>
    </lineage>
</organism>